<feature type="domain" description="Alpha/beta hydrolase fold-3" evidence="2">
    <location>
        <begin position="86"/>
        <end position="303"/>
    </location>
</feature>
<sequence length="330" mass="36137">MTVTLTPSRTPVHPVYAAAFEANKKGPAFDPSDCTEYRAMANKRLNGIRLPEVIEKDMVVAMDEKTNIKVTLMRPIGTENDLLPAVVFFFGGGWVSGSKHTHGKLVRDICVKANVAIIFPEHSLAPDVKFPTIHEECYSTVCWALENGHGIGIEPTMLAVCGDSAGGNVAAVVCQMAKERQHFDIKTIKSQILIYPSTSPCGRSSTEFPSFTEFGGGDYDLSIEEVYIMEHAYNDNKPEAKMSNHMSPILASVEDLKGLPPALILTAEADVLRDEAEAYARKLTKAGVDTACVRVIGATHGYMNNPVETSLYTQSMAMIKYQLDKAFDRL</sequence>
<dbReference type="PANTHER" id="PTHR48081">
    <property type="entry name" value="AB HYDROLASE SUPERFAMILY PROTEIN C4A8.06C"/>
    <property type="match status" value="1"/>
</dbReference>
<comment type="caution">
    <text evidence="3">The sequence shown here is derived from an EMBL/GenBank/DDBJ whole genome shotgun (WGS) entry which is preliminary data.</text>
</comment>
<dbReference type="ESTHER" id="9fung-a0a068rhv7">
    <property type="family name" value="Hormone-sensitive_lipase_like"/>
</dbReference>
<dbReference type="STRING" id="1263082.A0A068RHV7"/>
<evidence type="ECO:0000313" key="3">
    <source>
        <dbReference type="EMBL" id="CDH49242.1"/>
    </source>
</evidence>
<keyword evidence="4" id="KW-1185">Reference proteome</keyword>
<dbReference type="SUPFAM" id="SSF53474">
    <property type="entry name" value="alpha/beta-Hydrolases"/>
    <property type="match status" value="1"/>
</dbReference>
<protein>
    <submittedName>
        <fullName evidence="3">Lipase</fullName>
    </submittedName>
</protein>
<gene>
    <name evidence="3" type="ORF">LCOR_00993.1</name>
</gene>
<dbReference type="Pfam" id="PF07859">
    <property type="entry name" value="Abhydrolase_3"/>
    <property type="match status" value="1"/>
</dbReference>
<dbReference type="InterPro" id="IPR013094">
    <property type="entry name" value="AB_hydrolase_3"/>
</dbReference>
<dbReference type="Proteomes" id="UP000027586">
    <property type="component" value="Unassembled WGS sequence"/>
</dbReference>
<dbReference type="PANTHER" id="PTHR48081:SF8">
    <property type="entry name" value="ALPHA_BETA HYDROLASE FOLD-3 DOMAIN-CONTAINING PROTEIN-RELATED"/>
    <property type="match status" value="1"/>
</dbReference>
<evidence type="ECO:0000256" key="1">
    <source>
        <dbReference type="ARBA" id="ARBA00022801"/>
    </source>
</evidence>
<dbReference type="EMBL" id="CBTN010000003">
    <property type="protein sequence ID" value="CDH49242.1"/>
    <property type="molecule type" value="Genomic_DNA"/>
</dbReference>
<dbReference type="OrthoDB" id="408631at2759"/>
<organism evidence="3 4">
    <name type="scientific">Lichtheimia corymbifera JMRC:FSU:9682</name>
    <dbReference type="NCBI Taxonomy" id="1263082"/>
    <lineage>
        <taxon>Eukaryota</taxon>
        <taxon>Fungi</taxon>
        <taxon>Fungi incertae sedis</taxon>
        <taxon>Mucoromycota</taxon>
        <taxon>Mucoromycotina</taxon>
        <taxon>Mucoromycetes</taxon>
        <taxon>Mucorales</taxon>
        <taxon>Lichtheimiaceae</taxon>
        <taxon>Lichtheimia</taxon>
    </lineage>
</organism>
<name>A0A068RHV7_9FUNG</name>
<dbReference type="VEuPathDB" id="FungiDB:LCOR_00993.1"/>
<reference evidence="3" key="1">
    <citation type="submission" date="2013-08" db="EMBL/GenBank/DDBJ databases">
        <title>Gene expansion shapes genome architecture in the human pathogen Lichtheimia corymbifera: an evolutionary genomics analysis in the ancient terrestrial Mucorales (Mucoromycotina).</title>
        <authorList>
            <person name="Schwartze V.U."/>
            <person name="Winter S."/>
            <person name="Shelest E."/>
            <person name="Marcet-Houben M."/>
            <person name="Horn F."/>
            <person name="Wehner S."/>
            <person name="Hoffmann K."/>
            <person name="Riege K."/>
            <person name="Sammeth M."/>
            <person name="Nowrousian M."/>
            <person name="Valiante V."/>
            <person name="Linde J."/>
            <person name="Jacobsen I.D."/>
            <person name="Marz M."/>
            <person name="Brakhage A.A."/>
            <person name="Gabaldon T."/>
            <person name="Bocker S."/>
            <person name="Voigt K."/>
        </authorList>
    </citation>
    <scope>NUCLEOTIDE SEQUENCE [LARGE SCALE GENOMIC DNA]</scope>
    <source>
        <strain evidence="3">FSU 9682</strain>
    </source>
</reference>
<evidence type="ECO:0000313" key="4">
    <source>
        <dbReference type="Proteomes" id="UP000027586"/>
    </source>
</evidence>
<dbReference type="AlphaFoldDB" id="A0A068RHV7"/>
<dbReference type="Gene3D" id="3.40.50.1820">
    <property type="entry name" value="alpha/beta hydrolase"/>
    <property type="match status" value="1"/>
</dbReference>
<evidence type="ECO:0000259" key="2">
    <source>
        <dbReference type="Pfam" id="PF07859"/>
    </source>
</evidence>
<dbReference type="InterPro" id="IPR050300">
    <property type="entry name" value="GDXG_lipolytic_enzyme"/>
</dbReference>
<keyword evidence="1" id="KW-0378">Hydrolase</keyword>
<accession>A0A068RHV7</accession>
<dbReference type="InterPro" id="IPR029058">
    <property type="entry name" value="AB_hydrolase_fold"/>
</dbReference>
<proteinExistence type="predicted"/>
<dbReference type="GO" id="GO:0016787">
    <property type="term" value="F:hydrolase activity"/>
    <property type="evidence" value="ECO:0007669"/>
    <property type="project" value="UniProtKB-KW"/>
</dbReference>